<dbReference type="InterPro" id="IPR007110">
    <property type="entry name" value="Ig-like_dom"/>
</dbReference>
<dbReference type="SMART" id="SM00409">
    <property type="entry name" value="IG"/>
    <property type="match status" value="1"/>
</dbReference>
<dbReference type="AlphaFoldDB" id="A0A7K6IAH7"/>
<sequence length="914" mass="97445">EDGRIIVLKSGTLTLRAADTFDTGLYHCISTNHKDADTLTFRITVVDPQVEHDGVNGARLSTALGSTLHLPCASTAAPDAAVTWVLPEHTILRQSVGNKYIFANGTLRIQGVTEQDVGYFQCVAANRYGADLLVFQVLLRQDETALKKEHRAVGEWEEGSGNALLGSATAQRHPSATPATLTAHGESAASASSSRGVQSARQRNSHGKIPPWPYRDRTGRQFRGHRRQFVSSGRRVDPQRWAALLEKTKRNLTVTDRRGDVTTEPPIQVHKLSEVPEDEEETSGDLISPEEEFMIPATERSPVFALGRATELMLTAGPEEAANHTPDRKTSLLLTEALPSLPSPPPHSVASGSRKSQTYPNPTDFWERSDLSQISANGVKQANVSSGASGTSMLFPAGKMSIYSGESNDQNLKSASMTPTTQATGASKAVAPQNRAGRLHIFTESIDKISTKTDHQVPVVTASAPSHEFGPIYFHSAQKGGTPKPPLASTVATHQQIQVIQDIPTHPPQLQQHYGRRRKISGRRRIVRPGRIPSIREHRHHFGRPGSARGSTAVAAGVQLNMNYVPNVPALNILSSSINPFSPEAPHSAPSTMNMPLEHPVSTYQNLGATRGYPSKHSLREEENKHSARGKAATTVMSVTAKGTATTATNGLGVMGLKPTVTPVITPQTDTKVTKTKIFRVGGRRGQRRKRPPKTSVPQPVTAAHSPAATPAVSTATPMVTALTSPAVPPCLTPAKALPRSISAVSVTKAPALWIPDSLEAPQHRTMAATQMSVSPVTQRETQSATSLPGRPAAQSPTMALQTTPVTQRNTQLATSPPTSPAQTPTMGIQTSPWLDKPPGATSAPPATVSATLEPVPAQHIRATATAGVKSYLKMGEGAVQENQTAQPTFTARTVPSAPAAATAPSTRHPSPLP</sequence>
<organism evidence="4 5">
    <name type="scientific">Dasyornis broadbenti</name>
    <name type="common">rufous bristle-bird</name>
    <dbReference type="NCBI Taxonomy" id="243059"/>
    <lineage>
        <taxon>Eukaryota</taxon>
        <taxon>Metazoa</taxon>
        <taxon>Chordata</taxon>
        <taxon>Craniata</taxon>
        <taxon>Vertebrata</taxon>
        <taxon>Euteleostomi</taxon>
        <taxon>Archelosauria</taxon>
        <taxon>Archosauria</taxon>
        <taxon>Dinosauria</taxon>
        <taxon>Saurischia</taxon>
        <taxon>Theropoda</taxon>
        <taxon>Coelurosauria</taxon>
        <taxon>Aves</taxon>
        <taxon>Neognathae</taxon>
        <taxon>Neoaves</taxon>
        <taxon>Telluraves</taxon>
        <taxon>Australaves</taxon>
        <taxon>Passeriformes</taxon>
        <taxon>Meliphagoidea</taxon>
        <taxon>Dasyornithidae</taxon>
        <taxon>Dasyornis</taxon>
    </lineage>
</organism>
<gene>
    <name evidence="4" type="primary">Igsf10_1</name>
    <name evidence="4" type="ORF">DASBRO_R15525</name>
</gene>
<dbReference type="InterPro" id="IPR013783">
    <property type="entry name" value="Ig-like_fold"/>
</dbReference>
<dbReference type="GO" id="GO:0070593">
    <property type="term" value="P:dendrite self-avoidance"/>
    <property type="evidence" value="ECO:0007669"/>
    <property type="project" value="TreeGrafter"/>
</dbReference>
<dbReference type="SUPFAM" id="SSF48726">
    <property type="entry name" value="Immunoglobulin"/>
    <property type="match status" value="2"/>
</dbReference>
<evidence type="ECO:0000256" key="2">
    <source>
        <dbReference type="SAM" id="MobiDB-lite"/>
    </source>
</evidence>
<feature type="region of interest" description="Disordered" evidence="2">
    <location>
        <begin position="614"/>
        <end position="634"/>
    </location>
</feature>
<evidence type="ECO:0000256" key="1">
    <source>
        <dbReference type="ARBA" id="ARBA00023319"/>
    </source>
</evidence>
<feature type="compositionally biased region" description="Basic residues" evidence="2">
    <location>
        <begin position="681"/>
        <end position="693"/>
    </location>
</feature>
<accession>A0A7K6IAH7</accession>
<dbReference type="GO" id="GO:0007156">
    <property type="term" value="P:homophilic cell adhesion via plasma membrane adhesion molecules"/>
    <property type="evidence" value="ECO:0007669"/>
    <property type="project" value="TreeGrafter"/>
</dbReference>
<evidence type="ECO:0000259" key="3">
    <source>
        <dbReference type="PROSITE" id="PS50835"/>
    </source>
</evidence>
<feature type="compositionally biased region" description="Polar residues" evidence="2">
    <location>
        <begin position="410"/>
        <end position="425"/>
    </location>
</feature>
<reference evidence="4 5" key="1">
    <citation type="submission" date="2019-09" db="EMBL/GenBank/DDBJ databases">
        <title>Bird 10,000 Genomes (B10K) Project - Family phase.</title>
        <authorList>
            <person name="Zhang G."/>
        </authorList>
    </citation>
    <scope>NUCLEOTIDE SEQUENCE [LARGE SCALE GENOMIC DNA]</scope>
    <source>
        <strain evidence="4">B10K-DU-029-49</strain>
        <tissue evidence="4">Liver</tissue>
    </source>
</reference>
<keyword evidence="5" id="KW-1185">Reference proteome</keyword>
<proteinExistence type="predicted"/>
<feature type="compositionally biased region" description="Low complexity" evidence="2">
    <location>
        <begin position="814"/>
        <end position="826"/>
    </location>
</feature>
<comment type="caution">
    <text evidence="4">The sequence shown here is derived from an EMBL/GenBank/DDBJ whole genome shotgun (WGS) entry which is preliminary data.</text>
</comment>
<feature type="compositionally biased region" description="Polar residues" evidence="2">
    <location>
        <begin position="768"/>
        <end position="787"/>
    </location>
</feature>
<feature type="region of interest" description="Disordered" evidence="2">
    <location>
        <begin position="892"/>
        <end position="914"/>
    </location>
</feature>
<feature type="region of interest" description="Disordered" evidence="2">
    <location>
        <begin position="337"/>
        <end position="360"/>
    </location>
</feature>
<dbReference type="GO" id="GO:0030424">
    <property type="term" value="C:axon"/>
    <property type="evidence" value="ECO:0007669"/>
    <property type="project" value="TreeGrafter"/>
</dbReference>
<evidence type="ECO:0000313" key="4">
    <source>
        <dbReference type="EMBL" id="NWV85010.1"/>
    </source>
</evidence>
<feature type="region of interest" description="Disordered" evidence="2">
    <location>
        <begin position="410"/>
        <end position="435"/>
    </location>
</feature>
<dbReference type="SMART" id="SM00408">
    <property type="entry name" value="IGc2"/>
    <property type="match status" value="1"/>
</dbReference>
<evidence type="ECO:0000313" key="5">
    <source>
        <dbReference type="Proteomes" id="UP000521322"/>
    </source>
</evidence>
<dbReference type="GO" id="GO:0005886">
    <property type="term" value="C:plasma membrane"/>
    <property type="evidence" value="ECO:0007669"/>
    <property type="project" value="TreeGrafter"/>
</dbReference>
<feature type="domain" description="Ig-like" evidence="3">
    <location>
        <begin position="48"/>
        <end position="126"/>
    </location>
</feature>
<feature type="region of interest" description="Disordered" evidence="2">
    <location>
        <begin position="766"/>
        <end position="829"/>
    </location>
</feature>
<dbReference type="GO" id="GO:0098632">
    <property type="term" value="F:cell-cell adhesion mediator activity"/>
    <property type="evidence" value="ECO:0007669"/>
    <property type="project" value="TreeGrafter"/>
</dbReference>
<dbReference type="Gene3D" id="2.60.40.10">
    <property type="entry name" value="Immunoglobulins"/>
    <property type="match status" value="1"/>
</dbReference>
<feature type="region of interest" description="Disordered" evidence="2">
    <location>
        <begin position="168"/>
        <end position="219"/>
    </location>
</feature>
<feature type="compositionally biased region" description="Polar residues" evidence="2">
    <location>
        <begin position="168"/>
        <end position="180"/>
    </location>
</feature>
<dbReference type="InterPro" id="IPR003598">
    <property type="entry name" value="Ig_sub2"/>
</dbReference>
<dbReference type="PANTHER" id="PTHR10075">
    <property type="entry name" value="BASIGIN RELATED"/>
    <property type="match status" value="1"/>
</dbReference>
<dbReference type="PROSITE" id="PS50835">
    <property type="entry name" value="IG_LIKE"/>
    <property type="match status" value="1"/>
</dbReference>
<dbReference type="EMBL" id="VZRN01006000">
    <property type="protein sequence ID" value="NWV85010.1"/>
    <property type="molecule type" value="Genomic_DNA"/>
</dbReference>
<protein>
    <submittedName>
        <fullName evidence="4">IGS10 protein</fullName>
    </submittedName>
</protein>
<dbReference type="PANTHER" id="PTHR10075:SF100">
    <property type="entry name" value="FASCICLIN-2"/>
    <property type="match status" value="1"/>
</dbReference>
<feature type="non-terminal residue" evidence="4">
    <location>
        <position position="1"/>
    </location>
</feature>
<dbReference type="InterPro" id="IPR003599">
    <property type="entry name" value="Ig_sub"/>
</dbReference>
<name>A0A7K6IAH7_9PASS</name>
<feature type="non-terminal residue" evidence="4">
    <location>
        <position position="914"/>
    </location>
</feature>
<feature type="region of interest" description="Disordered" evidence="2">
    <location>
        <begin position="681"/>
        <end position="713"/>
    </location>
</feature>
<dbReference type="InterPro" id="IPR036179">
    <property type="entry name" value="Ig-like_dom_sf"/>
</dbReference>
<dbReference type="GO" id="GO:0007411">
    <property type="term" value="P:axon guidance"/>
    <property type="evidence" value="ECO:0007669"/>
    <property type="project" value="TreeGrafter"/>
</dbReference>
<keyword evidence="1" id="KW-0393">Immunoglobulin domain</keyword>
<dbReference type="Proteomes" id="UP000521322">
    <property type="component" value="Unassembled WGS sequence"/>
</dbReference>
<dbReference type="CDD" id="cd00096">
    <property type="entry name" value="Ig"/>
    <property type="match status" value="1"/>
</dbReference>
<dbReference type="Pfam" id="PF13927">
    <property type="entry name" value="Ig_3"/>
    <property type="match status" value="1"/>
</dbReference>
<feature type="compositionally biased region" description="Low complexity" evidence="2">
    <location>
        <begin position="700"/>
        <end position="713"/>
    </location>
</feature>
<feature type="compositionally biased region" description="Polar residues" evidence="2">
    <location>
        <begin position="795"/>
        <end position="813"/>
    </location>
</feature>